<feature type="domain" description="ATPase AAA-type core" evidence="1">
    <location>
        <begin position="204"/>
        <end position="315"/>
    </location>
</feature>
<dbReference type="Pfam" id="PF13304">
    <property type="entry name" value="AAA_21"/>
    <property type="match status" value="1"/>
</dbReference>
<evidence type="ECO:0000259" key="1">
    <source>
        <dbReference type="Pfam" id="PF13304"/>
    </source>
</evidence>
<feature type="non-terminal residue" evidence="2">
    <location>
        <position position="704"/>
    </location>
</feature>
<name>A0A814FUJ5_9BILA</name>
<dbReference type="AlphaFoldDB" id="A0A814FUJ5"/>
<reference evidence="2" key="1">
    <citation type="submission" date="2021-02" db="EMBL/GenBank/DDBJ databases">
        <authorList>
            <person name="Nowell W R."/>
        </authorList>
    </citation>
    <scope>NUCLEOTIDE SEQUENCE</scope>
    <source>
        <strain evidence="2">Ploen Becks lab</strain>
    </source>
</reference>
<comment type="caution">
    <text evidence="2">The sequence shown here is derived from an EMBL/GenBank/DDBJ whole genome shotgun (WGS) entry which is preliminary data.</text>
</comment>
<dbReference type="SUPFAM" id="SSF52540">
    <property type="entry name" value="P-loop containing nucleoside triphosphate hydrolases"/>
    <property type="match status" value="1"/>
</dbReference>
<keyword evidence="3" id="KW-1185">Reference proteome</keyword>
<dbReference type="InterPro" id="IPR003959">
    <property type="entry name" value="ATPase_AAA_core"/>
</dbReference>
<protein>
    <recommendedName>
        <fullName evidence="1">ATPase AAA-type core domain-containing protein</fullName>
    </recommendedName>
</protein>
<dbReference type="GO" id="GO:0005524">
    <property type="term" value="F:ATP binding"/>
    <property type="evidence" value="ECO:0007669"/>
    <property type="project" value="InterPro"/>
</dbReference>
<dbReference type="Gene3D" id="3.40.50.300">
    <property type="entry name" value="P-loop containing nucleotide triphosphate hydrolases"/>
    <property type="match status" value="1"/>
</dbReference>
<dbReference type="OrthoDB" id="10623437at2759"/>
<evidence type="ECO:0000313" key="3">
    <source>
        <dbReference type="Proteomes" id="UP000663879"/>
    </source>
</evidence>
<sequence>MSQQKNDFLYFNKDNLVKAFEIMKPKVFTTTVTEIPNFMVIFGKNGVGKSRLLKAIRQQIVNSQNSIFPELIVRKLDYGKEPDSYDPNSTNHPLVNQELIEKFFECSFEKWEDIKNNNGSKEINRVYKIYKDKITINKDLEKKPEHCYFIEFKKYFRRQILKKICFGCLEQLLMLNVTYDNDIDKINDAFEDKAFKEKYDLEFNYRIIKNNHNIVEKLELNELIEFEHKNDSKIRIKFSDLSPGEKLILHLYVIWKDRDNIKIDKNEISTNQILLLDEPDSHCEPNLVLKLVKFLKEFLVQELKIQVIMTCHNTTTLFCFKYDKSLFILNESNSEVKLEEKPDTVIRNELASNIYYEIDFLKLDFSQTYSLTKDYYQKCLGNSFEHLIKLMTKGEKDFNFSKRKEFIELLTNETITEKDIFFKDFSSQSNKKKILLEQIKLNTKNDSNENILYIYWPESRINEAWDFMIFYRNQLYLYQVTTEDKDLKDQFKKSENVFRRINENSDQNTFDIWIESKFFFIKYNNSSDQLILSNQNSSDQLDLSKIFSIEEIFEDFFLKPNVQKKNIDENVLKEEEKKNIDENVLKEEEKKNKEFTVNGKFLETNSNTQIEFDEEIKFFKFLDENLYAIIFSDNIIKILRHENEDFVLVHSLIGHKEKPIDVIFEKDKNMFKSFDNNNDYTWDFENNKKPIKWNKTKKKTNLKK</sequence>
<organism evidence="2 3">
    <name type="scientific">Brachionus calyciflorus</name>
    <dbReference type="NCBI Taxonomy" id="104777"/>
    <lineage>
        <taxon>Eukaryota</taxon>
        <taxon>Metazoa</taxon>
        <taxon>Spiralia</taxon>
        <taxon>Gnathifera</taxon>
        <taxon>Rotifera</taxon>
        <taxon>Eurotatoria</taxon>
        <taxon>Monogononta</taxon>
        <taxon>Pseudotrocha</taxon>
        <taxon>Ploima</taxon>
        <taxon>Brachionidae</taxon>
        <taxon>Brachionus</taxon>
    </lineage>
</organism>
<dbReference type="EMBL" id="CAJNOC010003553">
    <property type="protein sequence ID" value="CAF0987773.1"/>
    <property type="molecule type" value="Genomic_DNA"/>
</dbReference>
<evidence type="ECO:0000313" key="2">
    <source>
        <dbReference type="EMBL" id="CAF0987773.1"/>
    </source>
</evidence>
<dbReference type="Proteomes" id="UP000663879">
    <property type="component" value="Unassembled WGS sequence"/>
</dbReference>
<proteinExistence type="predicted"/>
<dbReference type="InterPro" id="IPR027417">
    <property type="entry name" value="P-loop_NTPase"/>
</dbReference>
<gene>
    <name evidence="2" type="ORF">OXX778_LOCUS15757</name>
</gene>
<dbReference type="GO" id="GO:0016887">
    <property type="term" value="F:ATP hydrolysis activity"/>
    <property type="evidence" value="ECO:0007669"/>
    <property type="project" value="InterPro"/>
</dbReference>
<accession>A0A814FUJ5</accession>